<dbReference type="PANTHER" id="PTHR33841:SF1">
    <property type="entry name" value="DNA METHYLTRANSFERASE A"/>
    <property type="match status" value="1"/>
</dbReference>
<evidence type="ECO:0000259" key="7">
    <source>
        <dbReference type="Pfam" id="PF20465"/>
    </source>
</evidence>
<evidence type="ECO:0000256" key="3">
    <source>
        <dbReference type="ARBA" id="ARBA00022679"/>
    </source>
</evidence>
<dbReference type="PROSITE" id="PS00092">
    <property type="entry name" value="N6_MTASE"/>
    <property type="match status" value="1"/>
</dbReference>
<evidence type="ECO:0000313" key="10">
    <source>
        <dbReference type="EMBL" id="MFC0243752.1"/>
    </source>
</evidence>
<evidence type="ECO:0000313" key="11">
    <source>
        <dbReference type="Proteomes" id="UP001589775"/>
    </source>
</evidence>
<dbReference type="Proteomes" id="UP001589775">
    <property type="component" value="Unassembled WGS sequence"/>
</dbReference>
<dbReference type="Pfam" id="PF20465">
    <property type="entry name" value="MmeI_hel"/>
    <property type="match status" value="1"/>
</dbReference>
<dbReference type="Gene3D" id="3.40.50.150">
    <property type="entry name" value="Vaccinia Virus protein VP39"/>
    <property type="match status" value="1"/>
</dbReference>
<feature type="domain" description="MmeI-like DNA-methyltransferase" evidence="9">
    <location>
        <begin position="406"/>
        <end position="663"/>
    </location>
</feature>
<name>A0ABV6EZU9_9BRAD</name>
<dbReference type="InterPro" id="IPR002052">
    <property type="entry name" value="DNA_methylase_N6_adenine_CS"/>
</dbReference>
<protein>
    <recommendedName>
        <fullName evidence="1">site-specific DNA-methyltransferase (adenine-specific)</fullName>
        <ecNumber evidence="1">2.1.1.72</ecNumber>
    </recommendedName>
</protein>
<dbReference type="Pfam" id="PF20473">
    <property type="entry name" value="MmeI_Mtase"/>
    <property type="match status" value="1"/>
</dbReference>
<evidence type="ECO:0000256" key="4">
    <source>
        <dbReference type="ARBA" id="ARBA00047942"/>
    </source>
</evidence>
<dbReference type="EMBL" id="JBHLWM010000012">
    <property type="protein sequence ID" value="MFC0243752.1"/>
    <property type="molecule type" value="Genomic_DNA"/>
</dbReference>
<dbReference type="InterPro" id="IPR046816">
    <property type="entry name" value="MmeI_Mtase"/>
</dbReference>
<dbReference type="Pfam" id="PF20466">
    <property type="entry name" value="MmeI_TRD"/>
    <property type="match status" value="1"/>
</dbReference>
<proteinExistence type="predicted"/>
<evidence type="ECO:0000259" key="9">
    <source>
        <dbReference type="Pfam" id="PF20473"/>
    </source>
</evidence>
<feature type="domain" description="MmeI-like N-terminal" evidence="6">
    <location>
        <begin position="10"/>
        <end position="235"/>
    </location>
</feature>
<dbReference type="SUPFAM" id="SSF53335">
    <property type="entry name" value="S-adenosyl-L-methionine-dependent methyltransferases"/>
    <property type="match status" value="1"/>
</dbReference>
<dbReference type="PRINTS" id="PR00507">
    <property type="entry name" value="N12N6MTFRASE"/>
</dbReference>
<evidence type="ECO:0000259" key="8">
    <source>
        <dbReference type="Pfam" id="PF20466"/>
    </source>
</evidence>
<keyword evidence="11" id="KW-1185">Reference proteome</keyword>
<dbReference type="InterPro" id="IPR046820">
    <property type="entry name" value="MmeI_TRD"/>
</dbReference>
<evidence type="ECO:0000259" key="6">
    <source>
        <dbReference type="Pfam" id="PF20464"/>
    </source>
</evidence>
<feature type="region of interest" description="Disordered" evidence="5">
    <location>
        <begin position="959"/>
        <end position="1010"/>
    </location>
</feature>
<dbReference type="InterPro" id="IPR029063">
    <property type="entry name" value="SAM-dependent_MTases_sf"/>
</dbReference>
<dbReference type="GO" id="GO:0032259">
    <property type="term" value="P:methylation"/>
    <property type="evidence" value="ECO:0007669"/>
    <property type="project" value="UniProtKB-KW"/>
</dbReference>
<dbReference type="InterPro" id="IPR046819">
    <property type="entry name" value="MmeI_hel"/>
</dbReference>
<dbReference type="EC" id="2.1.1.72" evidence="1"/>
<dbReference type="PANTHER" id="PTHR33841">
    <property type="entry name" value="DNA METHYLTRANSFERASE YEEA-RELATED"/>
    <property type="match status" value="1"/>
</dbReference>
<dbReference type="Pfam" id="PF20464">
    <property type="entry name" value="MmeI_N"/>
    <property type="match status" value="1"/>
</dbReference>
<evidence type="ECO:0000256" key="2">
    <source>
        <dbReference type="ARBA" id="ARBA00022603"/>
    </source>
</evidence>
<feature type="compositionally biased region" description="Basic and acidic residues" evidence="5">
    <location>
        <begin position="982"/>
        <end position="996"/>
    </location>
</feature>
<comment type="caution">
    <text evidence="10">The sequence shown here is derived from an EMBL/GenBank/DDBJ whole genome shotgun (WGS) entry which is preliminary data.</text>
</comment>
<feature type="compositionally biased region" description="Low complexity" evidence="5">
    <location>
        <begin position="964"/>
        <end position="977"/>
    </location>
</feature>
<dbReference type="GO" id="GO:0008168">
    <property type="term" value="F:methyltransferase activity"/>
    <property type="evidence" value="ECO:0007669"/>
    <property type="project" value="UniProtKB-KW"/>
</dbReference>
<comment type="catalytic activity">
    <reaction evidence="4">
        <text>a 2'-deoxyadenosine in DNA + S-adenosyl-L-methionine = an N(6)-methyl-2'-deoxyadenosine in DNA + S-adenosyl-L-homocysteine + H(+)</text>
        <dbReference type="Rhea" id="RHEA:15197"/>
        <dbReference type="Rhea" id="RHEA-COMP:12418"/>
        <dbReference type="Rhea" id="RHEA-COMP:12419"/>
        <dbReference type="ChEBI" id="CHEBI:15378"/>
        <dbReference type="ChEBI" id="CHEBI:57856"/>
        <dbReference type="ChEBI" id="CHEBI:59789"/>
        <dbReference type="ChEBI" id="CHEBI:90615"/>
        <dbReference type="ChEBI" id="CHEBI:90616"/>
        <dbReference type="EC" id="2.1.1.72"/>
    </reaction>
</comment>
<sequence length="1186" mass="132863">MSHLARDPVEQFITRWQNQEGGQERANYGLFLTELCDVINVDHPQPAGATHDHNDYVFERVVKVISNDGESWGRIDLYKKNSFVLEAKQSRRPGQRNQIRLGQDFVDSERDDVARGRRGAERAWDVLMLNAKRQAEDYARALPAAHGWPPFILVCDVGHCIEVYADFSGQGKNYTQFPDRQSFRIYLEDLRNDDVRDRLQSIWNEPQSLDPTQKSAKVTRDIAKRLAQVSLALEKTYSPEDVAMFLMRCLFTMFAEDVGLLPKKAFKTLLEGCEQHPETFVPEVTQLWEAMDLGTWAHSLKAKVKRFNGEFFRTRAALSLGREEIGELRRAADHDWNEVDPSIFGTLLEQALDPQDRKKLGAHYTPRAYVERLVIATVIEPLREDWRNVQATAETFRSSGDLKRAAAAVQAFHDQLCHTRVLDPACGTGNFLYVALELMKRLEGEVLEALLDLGGQEALRGLGSHSVDPQQFLGLEINPRAAAIAELVLWIGYLQWHFRIKGGPPEEPILQAFRNIKVKNAVLDWDGAPLPKVVRGKETYPNPRRPEWPAAEFIVGNPPFIGGKDIRARLPYAEALWAAHPRMNESADFVMYWWDHAAELLTRKGTVLRRFGLVTTNSISQVFQRRVMEKHLKAKKPISLIMAIPDHPWTKATPDAAAVRIAMTAGVAGTSEGILQEVWHEAGLDTDFPEIKLKPHEGFINSDLTVGVDVTAAKILEANAGLCSPGVKLHGSGFIVSKQEAIHLGLGRRPGLDSYVKDYRNGRDLTNRARDVKVIDLFGLDEIDVRRHFPEIYQHLTTTVKTERDRNNRESYRRHWWVFGEPRKELRPALTDLPRYLVTVETAKHRVFQFLDTSIIPDNMLVAIACDDATILGMLSSRMHVVWALRAGGWLGVGNDPRYSKSRCFDPFPFPNANPIQKHVIRGIAEELDAHRKRVLAEHPHLTLTGLYNVLERIRAGAIPQAKSSSPGSSRGSTPSGRRAKKGVDGRDEPGHDGETGMRGQNAESNVLTPDEQRIFDDGLVLILKELHDKLDVAVAEAYGWPADLSDDEILARLVALNKQRAAEEKRGLVRWLRPDYQIPRFAKGVDKQAVAEDGAQVAATLDLGEAQQKPAFPTNPVEQTAAVFAALAAAPGAIDAKTLAAQFRRTRTTDAKVADVLAALARLGHVSTRDGVTFVLRGPALRRAA</sequence>
<feature type="domain" description="MmeI-like target recognition" evidence="8">
    <location>
        <begin position="734"/>
        <end position="912"/>
    </location>
</feature>
<reference evidence="10 11" key="1">
    <citation type="submission" date="2024-09" db="EMBL/GenBank/DDBJ databases">
        <authorList>
            <person name="Sun Q."/>
            <person name="Mori K."/>
        </authorList>
    </citation>
    <scope>NUCLEOTIDE SEQUENCE [LARGE SCALE GENOMIC DNA]</scope>
    <source>
        <strain evidence="10 11">KCTC 23279</strain>
    </source>
</reference>
<keyword evidence="2 10" id="KW-0489">Methyltransferase</keyword>
<evidence type="ECO:0000256" key="1">
    <source>
        <dbReference type="ARBA" id="ARBA00011900"/>
    </source>
</evidence>
<accession>A0ABV6EZU9</accession>
<dbReference type="InterPro" id="IPR050953">
    <property type="entry name" value="N4_N6_ade-DNA_methylase"/>
</dbReference>
<keyword evidence="3" id="KW-0808">Transferase</keyword>
<evidence type="ECO:0000256" key="5">
    <source>
        <dbReference type="SAM" id="MobiDB-lite"/>
    </source>
</evidence>
<organism evidence="10 11">
    <name type="scientific">Rhodopseudomonas telluris</name>
    <dbReference type="NCBI Taxonomy" id="644215"/>
    <lineage>
        <taxon>Bacteria</taxon>
        <taxon>Pseudomonadati</taxon>
        <taxon>Pseudomonadota</taxon>
        <taxon>Alphaproteobacteria</taxon>
        <taxon>Hyphomicrobiales</taxon>
        <taxon>Nitrobacteraceae</taxon>
        <taxon>Rhodopseudomonas</taxon>
    </lineage>
</organism>
<dbReference type="InterPro" id="IPR046817">
    <property type="entry name" value="MmeI_N"/>
</dbReference>
<gene>
    <name evidence="10" type="ORF">ACFFJ6_24930</name>
</gene>
<feature type="domain" description="MmeI-like helicase spacer" evidence="7">
    <location>
        <begin position="240"/>
        <end position="312"/>
    </location>
</feature>
<dbReference type="RefSeq" id="WP_378393035.1">
    <property type="nucleotide sequence ID" value="NZ_JBHLWM010000012.1"/>
</dbReference>